<dbReference type="InterPro" id="IPR010699">
    <property type="entry name" value="DUF1275"/>
</dbReference>
<keyword evidence="1" id="KW-1133">Transmembrane helix</keyword>
<keyword evidence="3" id="KW-1185">Reference proteome</keyword>
<dbReference type="RefSeq" id="WP_188487864.1">
    <property type="nucleotide sequence ID" value="NZ_BMCS01000001.1"/>
</dbReference>
<feature type="transmembrane region" description="Helical" evidence="1">
    <location>
        <begin position="205"/>
        <end position="223"/>
    </location>
</feature>
<reference evidence="3" key="1">
    <citation type="journal article" date="2019" name="Int. J. Syst. Evol. Microbiol.">
        <title>The Global Catalogue of Microorganisms (GCM) 10K type strain sequencing project: providing services to taxonomists for standard genome sequencing and annotation.</title>
        <authorList>
            <consortium name="The Broad Institute Genomics Platform"/>
            <consortium name="The Broad Institute Genome Sequencing Center for Infectious Disease"/>
            <person name="Wu L."/>
            <person name="Ma J."/>
        </authorList>
    </citation>
    <scope>NUCLEOTIDE SEQUENCE [LARGE SCALE GENOMIC DNA]</scope>
    <source>
        <strain evidence="3">CCM 7855</strain>
    </source>
</reference>
<feature type="transmembrane region" description="Helical" evidence="1">
    <location>
        <begin position="12"/>
        <end position="32"/>
    </location>
</feature>
<evidence type="ECO:0000256" key="1">
    <source>
        <dbReference type="SAM" id="Phobius"/>
    </source>
</evidence>
<dbReference type="PANTHER" id="PTHR37314:SF4">
    <property type="entry name" value="UPF0700 TRANSMEMBRANE PROTEIN YOAK"/>
    <property type="match status" value="1"/>
</dbReference>
<name>A0ABQ1UID5_9NOCA</name>
<feature type="transmembrane region" description="Helical" evidence="1">
    <location>
        <begin position="178"/>
        <end position="199"/>
    </location>
</feature>
<feature type="transmembrane region" description="Helical" evidence="1">
    <location>
        <begin position="93"/>
        <end position="111"/>
    </location>
</feature>
<gene>
    <name evidence="2" type="ORF">GCM10007298_12240</name>
</gene>
<evidence type="ECO:0000313" key="3">
    <source>
        <dbReference type="Proteomes" id="UP000632454"/>
    </source>
</evidence>
<accession>A0ABQ1UID5</accession>
<feature type="transmembrane region" description="Helical" evidence="1">
    <location>
        <begin position="61"/>
        <end position="81"/>
    </location>
</feature>
<keyword evidence="1" id="KW-0472">Membrane</keyword>
<organism evidence="2 3">
    <name type="scientific">Williamsia phyllosphaerae</name>
    <dbReference type="NCBI Taxonomy" id="885042"/>
    <lineage>
        <taxon>Bacteria</taxon>
        <taxon>Bacillati</taxon>
        <taxon>Actinomycetota</taxon>
        <taxon>Actinomycetes</taxon>
        <taxon>Mycobacteriales</taxon>
        <taxon>Nocardiaceae</taxon>
        <taxon>Williamsia</taxon>
    </lineage>
</organism>
<keyword evidence="1" id="KW-0812">Transmembrane</keyword>
<dbReference type="PANTHER" id="PTHR37314">
    <property type="entry name" value="SLR0142 PROTEIN"/>
    <property type="match status" value="1"/>
</dbReference>
<sequence>MAREPRVVTSTTVRLGMLMAAVGGFLDVYTFVNRGGVFANAQTGNLIFLGIKASQGRWCDAAAHVPPVIAFVAGVMTAQYLTTTAARTWLRYPVRSVLVVEFVLLLAVGFIPSSERLNYGDELSTVVIAYAAAIQIAVFKTLVDVAYSTTMTTGNLKSMSMALYDWVFGHDPVARPHAVNLAAIIGSFLTGAVVCAVSSPTLGVHTVWLALPLLAFALALFSYDEWSVRRRR</sequence>
<dbReference type="EMBL" id="BMCS01000001">
    <property type="protein sequence ID" value="GGF17769.1"/>
    <property type="molecule type" value="Genomic_DNA"/>
</dbReference>
<comment type="caution">
    <text evidence="2">The sequence shown here is derived from an EMBL/GenBank/DDBJ whole genome shotgun (WGS) entry which is preliminary data.</text>
</comment>
<dbReference type="Pfam" id="PF06912">
    <property type="entry name" value="DUF1275"/>
    <property type="match status" value="1"/>
</dbReference>
<dbReference type="Proteomes" id="UP000632454">
    <property type="component" value="Unassembled WGS sequence"/>
</dbReference>
<feature type="transmembrane region" description="Helical" evidence="1">
    <location>
        <begin position="123"/>
        <end position="143"/>
    </location>
</feature>
<protein>
    <submittedName>
        <fullName evidence="2">DUF1275 family protein</fullName>
    </submittedName>
</protein>
<proteinExistence type="predicted"/>
<evidence type="ECO:0000313" key="2">
    <source>
        <dbReference type="EMBL" id="GGF17769.1"/>
    </source>
</evidence>